<dbReference type="Proteomes" id="UP000680158">
    <property type="component" value="Unassembled WGS sequence"/>
</dbReference>
<evidence type="ECO:0000313" key="3">
    <source>
        <dbReference type="Proteomes" id="UP000680158"/>
    </source>
</evidence>
<protein>
    <submittedName>
        <fullName evidence="2">Uncharacterized protein</fullName>
    </submittedName>
</protein>
<comment type="caution">
    <text evidence="2">The sequence shown here is derived from an EMBL/GenBank/DDBJ whole genome shotgun (WGS) entry which is preliminary data.</text>
</comment>
<reference evidence="2 3" key="1">
    <citation type="submission" date="2021-04" db="EMBL/GenBank/DDBJ databases">
        <title>novel species isolated from subtropical streams in China.</title>
        <authorList>
            <person name="Lu H."/>
        </authorList>
    </citation>
    <scope>NUCLEOTIDE SEQUENCE [LARGE SCALE GENOMIC DNA]</scope>
    <source>
        <strain evidence="2 3">BYS107W</strain>
    </source>
</reference>
<feature type="non-terminal residue" evidence="2">
    <location>
        <position position="84"/>
    </location>
</feature>
<dbReference type="AlphaFoldDB" id="A0A941DJ21"/>
<proteinExistence type="predicted"/>
<keyword evidence="3" id="KW-1185">Reference proteome</keyword>
<gene>
    <name evidence="2" type="ORF">KDM92_18405</name>
</gene>
<feature type="non-terminal residue" evidence="2">
    <location>
        <position position="1"/>
    </location>
</feature>
<dbReference type="EMBL" id="JAGSPM010000086">
    <property type="protein sequence ID" value="MBR7748548.1"/>
    <property type="molecule type" value="Genomic_DNA"/>
</dbReference>
<name>A0A941DJ21_9BURK</name>
<organism evidence="2 3">
    <name type="scientific">Undibacterium baiyunense</name>
    <dbReference type="NCBI Taxonomy" id="2828731"/>
    <lineage>
        <taxon>Bacteria</taxon>
        <taxon>Pseudomonadati</taxon>
        <taxon>Pseudomonadota</taxon>
        <taxon>Betaproteobacteria</taxon>
        <taxon>Burkholderiales</taxon>
        <taxon>Oxalobacteraceae</taxon>
        <taxon>Undibacterium</taxon>
    </lineage>
</organism>
<accession>A0A941DJ21</accession>
<dbReference type="RefSeq" id="WP_212685810.1">
    <property type="nucleotide sequence ID" value="NZ_JAGSPM010000086.1"/>
</dbReference>
<feature type="region of interest" description="Disordered" evidence="1">
    <location>
        <begin position="64"/>
        <end position="84"/>
    </location>
</feature>
<evidence type="ECO:0000313" key="2">
    <source>
        <dbReference type="EMBL" id="MBR7748548.1"/>
    </source>
</evidence>
<evidence type="ECO:0000256" key="1">
    <source>
        <dbReference type="SAM" id="MobiDB-lite"/>
    </source>
</evidence>
<sequence length="84" mass="8535">AQDAVIKAIVDGAVANNVLTNATDILSGSSFTAPQVYTPGGDDRINSLQDEDVLTGTSAKNTLTATLGNSNDNGAETITPTLNN</sequence>